<dbReference type="EMBL" id="AFGF01000232">
    <property type="protein sequence ID" value="EGO62339.1"/>
    <property type="molecule type" value="Genomic_DNA"/>
</dbReference>
<protein>
    <submittedName>
        <fullName evidence="1">Uncharacterized protein</fullName>
    </submittedName>
</protein>
<comment type="caution">
    <text evidence="1">The sequence shown here is derived from an EMBL/GenBank/DDBJ whole genome shotgun (WGS) entry which is preliminary data.</text>
</comment>
<proteinExistence type="predicted"/>
<dbReference type="STRING" id="1009370.ALO_18642"/>
<keyword evidence="2" id="KW-1185">Reference proteome</keyword>
<evidence type="ECO:0000313" key="1">
    <source>
        <dbReference type="EMBL" id="EGO62339.1"/>
    </source>
</evidence>
<organism evidence="1 2">
    <name type="scientific">Acetonema longum DSM 6540</name>
    <dbReference type="NCBI Taxonomy" id="1009370"/>
    <lineage>
        <taxon>Bacteria</taxon>
        <taxon>Bacillati</taxon>
        <taxon>Bacillota</taxon>
        <taxon>Negativicutes</taxon>
        <taxon>Acetonemataceae</taxon>
        <taxon>Acetonema</taxon>
    </lineage>
</organism>
<dbReference type="AlphaFoldDB" id="F7NNN7"/>
<dbReference type="Proteomes" id="UP000003240">
    <property type="component" value="Unassembled WGS sequence"/>
</dbReference>
<reference evidence="1 2" key="1">
    <citation type="journal article" date="2011" name="EMBO J.">
        <title>Structural diversity of bacterial flagellar motors.</title>
        <authorList>
            <person name="Chen S."/>
            <person name="Beeby M."/>
            <person name="Murphy G.E."/>
            <person name="Leadbetter J.R."/>
            <person name="Hendrixson D.R."/>
            <person name="Briegel A."/>
            <person name="Li Z."/>
            <person name="Shi J."/>
            <person name="Tocheva E.I."/>
            <person name="Muller A."/>
            <person name="Dobro M.J."/>
            <person name="Jensen G.J."/>
        </authorList>
    </citation>
    <scope>NUCLEOTIDE SEQUENCE [LARGE SCALE GENOMIC DNA]</scope>
    <source>
        <strain evidence="1 2">DSM 6540</strain>
    </source>
</reference>
<evidence type="ECO:0000313" key="2">
    <source>
        <dbReference type="Proteomes" id="UP000003240"/>
    </source>
</evidence>
<gene>
    <name evidence="1" type="ORF">ALO_18642</name>
</gene>
<name>F7NNN7_9FIRM</name>
<sequence>MQSKAVKFSLFFAMAGVSRAAQKAKKSKVKMMFLTQKQFLKVQEVSMAVQIRLLERNDGSDKLFTECMSGFATAILVN</sequence>
<dbReference type="RefSeq" id="WP_004098824.1">
    <property type="nucleotide sequence ID" value="NZ_AFGF01000232.1"/>
</dbReference>
<accession>F7NNN7</accession>